<dbReference type="HOGENOM" id="CLU_437284_0_0_12"/>
<dbReference type="CDD" id="cd19481">
    <property type="entry name" value="RecA-like_protease"/>
    <property type="match status" value="1"/>
</dbReference>
<evidence type="ECO:0000256" key="1">
    <source>
        <dbReference type="ARBA" id="ARBA00022741"/>
    </source>
</evidence>
<organism evidence="6 7">
    <name type="scientific">Leadbettera azotonutricia (strain ATCC BAA-888 / DSM 13862 / ZAS-9)</name>
    <name type="common">Treponema azotonutricium</name>
    <dbReference type="NCBI Taxonomy" id="545695"/>
    <lineage>
        <taxon>Bacteria</taxon>
        <taxon>Pseudomonadati</taxon>
        <taxon>Spirochaetota</taxon>
        <taxon>Spirochaetia</taxon>
        <taxon>Spirochaetales</taxon>
        <taxon>Breznakiellaceae</taxon>
        <taxon>Leadbettera</taxon>
    </lineage>
</organism>
<dbReference type="InParanoid" id="F5Y6M0"/>
<reference evidence="6 7" key="2">
    <citation type="journal article" date="2011" name="ISME J.">
        <title>RNA-seq reveals cooperative metabolic interactions between two termite-gut spirochete species in co-culture.</title>
        <authorList>
            <person name="Rosenthal A.Z."/>
            <person name="Matson E.G."/>
            <person name="Eldar A."/>
            <person name="Leadbetter J.R."/>
        </authorList>
    </citation>
    <scope>NUCLEOTIDE SEQUENCE [LARGE SCALE GENOMIC DNA]</scope>
    <source>
        <strain evidence="7">ATCC BAA-888 / DSM 13862 / ZAS-9</strain>
    </source>
</reference>
<dbReference type="STRING" id="545695.TREAZ_1251"/>
<keyword evidence="1" id="KW-0547">Nucleotide-binding</keyword>
<dbReference type="GO" id="GO:0016887">
    <property type="term" value="F:ATP hydrolysis activity"/>
    <property type="evidence" value="ECO:0007669"/>
    <property type="project" value="InterPro"/>
</dbReference>
<dbReference type="KEGG" id="taz:TREAZ_1251"/>
<evidence type="ECO:0000256" key="3">
    <source>
        <dbReference type="ARBA" id="ARBA00038088"/>
    </source>
</evidence>
<evidence type="ECO:0000256" key="4">
    <source>
        <dbReference type="ARBA" id="ARBA00040480"/>
    </source>
</evidence>
<dbReference type="OrthoDB" id="9809379at2"/>
<dbReference type="EMBL" id="CP001841">
    <property type="protein sequence ID" value="AEF82891.1"/>
    <property type="molecule type" value="Genomic_DNA"/>
</dbReference>
<feature type="domain" description="AAA+ ATPase" evidence="5">
    <location>
        <begin position="329"/>
        <end position="464"/>
    </location>
</feature>
<dbReference type="PANTHER" id="PTHR42960">
    <property type="entry name" value="YCF46 PROTEIN"/>
    <property type="match status" value="1"/>
</dbReference>
<evidence type="ECO:0000313" key="6">
    <source>
        <dbReference type="EMBL" id="AEF82891.1"/>
    </source>
</evidence>
<reference evidence="7" key="1">
    <citation type="submission" date="2009-12" db="EMBL/GenBank/DDBJ databases">
        <title>Complete sequence of Treponema azotonutricium strain ZAS-9.</title>
        <authorList>
            <person name="Tetu S.G."/>
            <person name="Matson E."/>
            <person name="Ren Q."/>
            <person name="Seshadri R."/>
            <person name="Elbourne L."/>
            <person name="Hassan K.A."/>
            <person name="Durkin A."/>
            <person name="Radune D."/>
            <person name="Mohamoud Y."/>
            <person name="Shay R."/>
            <person name="Jin S."/>
            <person name="Zhang X."/>
            <person name="Lucey K."/>
            <person name="Ballor N.R."/>
            <person name="Ottesen E."/>
            <person name="Rosenthal R."/>
            <person name="Allen A."/>
            <person name="Leadbetter J.R."/>
            <person name="Paulsen I.T."/>
        </authorList>
    </citation>
    <scope>NUCLEOTIDE SEQUENCE [LARGE SCALE GENOMIC DNA]</scope>
    <source>
        <strain evidence="7">ATCC BAA-888 / DSM 13862 / ZAS-9</strain>
    </source>
</reference>
<evidence type="ECO:0000313" key="7">
    <source>
        <dbReference type="Proteomes" id="UP000009222"/>
    </source>
</evidence>
<dbReference type="AlphaFoldDB" id="F5Y6M0"/>
<keyword evidence="7" id="KW-1185">Reference proteome</keyword>
<evidence type="ECO:0000256" key="2">
    <source>
        <dbReference type="ARBA" id="ARBA00022840"/>
    </source>
</evidence>
<evidence type="ECO:0000259" key="5">
    <source>
        <dbReference type="SMART" id="SM00382"/>
    </source>
</evidence>
<keyword evidence="2" id="KW-0067">ATP-binding</keyword>
<dbReference type="InterPro" id="IPR003959">
    <property type="entry name" value="ATPase_AAA_core"/>
</dbReference>
<proteinExistence type="inferred from homology"/>
<sequence length="588" mass="67069">MANKQQYIYKNPKLLQILPKWAQELAVKYGSKTSNLYILHGNIRDFLPHEANEDEFIFALIQKYIAEVLFGNQDIIAFYDRSEGVTFCTEDMAEEYDAILRGRYPDADPLDFISTDPEKSFFYLEKYFLQCIPNDRRIRCRMVLIIDYAETIIPGGELLRMDDADRFCLVTLNRWATNPIFTEGDISVILLTENLADISPRLVNSPSTVKVNVPFPSEKIRESFLRSKQQEGLLLLEKGQSTFSIAAVTSGLNLMNLETLVLESHEEDKALSMEYLRLKKKEMIENEAGGLLEFMDTVYSLDAVSGHEHVKRQFRNAAKAIKHGQLEVLPMGYLIAGPVGTGKSFMVSAFAGEIGIPMVKFGNFRSKWQGVTESNLEKVLNILKSMSPVAVMIDEADAFLGDRDQEGDSGVSNRVFAQIASFMGDTSYRGKIIWFLITCRPDLIPIDLKRQGRAEDHYALFYPESNQEKVDLFETLKKKLNFGVHQFPILELFKKYNHEVSGAEIEAMLIRAKQQAVMDNRTMVSRQDMEDIMADFVPPAYEREIRLQNLVASLECTSKKMVPKRFQIESTKLINEIRELKSLLGERG</sequence>
<comment type="similarity">
    <text evidence="3">Belongs to the AAA ATPase family. Highly divergent.</text>
</comment>
<name>F5Y6M0_LEAAZ</name>
<dbReference type="SUPFAM" id="SSF52540">
    <property type="entry name" value="P-loop containing nucleoside triphosphate hydrolases"/>
    <property type="match status" value="1"/>
</dbReference>
<dbReference type="Proteomes" id="UP000009222">
    <property type="component" value="Chromosome"/>
</dbReference>
<gene>
    <name evidence="6" type="ordered locus">TREAZ_1251</name>
</gene>
<dbReference type="SMART" id="SM00382">
    <property type="entry name" value="AAA"/>
    <property type="match status" value="1"/>
</dbReference>
<dbReference type="eggNOG" id="COG0464">
    <property type="taxonomic scope" value="Bacteria"/>
</dbReference>
<dbReference type="GO" id="GO:0005524">
    <property type="term" value="F:ATP binding"/>
    <property type="evidence" value="ECO:0007669"/>
    <property type="project" value="UniProtKB-KW"/>
</dbReference>
<dbReference type="Gene3D" id="3.40.50.300">
    <property type="entry name" value="P-loop containing nucleotide triphosphate hydrolases"/>
    <property type="match status" value="1"/>
</dbReference>
<dbReference type="RefSeq" id="WP_015710744.1">
    <property type="nucleotide sequence ID" value="NC_015577.1"/>
</dbReference>
<dbReference type="InterPro" id="IPR003593">
    <property type="entry name" value="AAA+_ATPase"/>
</dbReference>
<dbReference type="InterPro" id="IPR052381">
    <property type="entry name" value="AAA_domain_protein"/>
</dbReference>
<dbReference type="Pfam" id="PF00004">
    <property type="entry name" value="AAA"/>
    <property type="match status" value="1"/>
</dbReference>
<dbReference type="PANTHER" id="PTHR42960:SF1">
    <property type="entry name" value="YCF46 PROTEIN"/>
    <property type="match status" value="1"/>
</dbReference>
<dbReference type="InterPro" id="IPR027417">
    <property type="entry name" value="P-loop_NTPase"/>
</dbReference>
<protein>
    <recommendedName>
        <fullName evidence="4">Uncharacterized AAA domain-containing protein ycf46</fullName>
    </recommendedName>
</protein>
<accession>F5Y6M0</accession>